<evidence type="ECO:0000313" key="1">
    <source>
        <dbReference type="EMBL" id="SMQ45531.1"/>
    </source>
</evidence>
<evidence type="ECO:0000313" key="2">
    <source>
        <dbReference type="Proteomes" id="UP000215127"/>
    </source>
</evidence>
<proteinExistence type="predicted"/>
<reference evidence="1 2" key="1">
    <citation type="submission" date="2016-06" db="EMBL/GenBank/DDBJ databases">
        <authorList>
            <person name="Kjaerup R.B."/>
            <person name="Dalgaard T.S."/>
            <person name="Juul-Madsen H.R."/>
        </authorList>
    </citation>
    <scope>NUCLEOTIDE SEQUENCE [LARGE SCALE GENOMIC DNA]</scope>
</reference>
<gene>
    <name evidence="1" type="ORF">ZT3D7_G675</name>
</gene>
<organism evidence="1 2">
    <name type="scientific">Zymoseptoria tritici (strain ST99CH_3D7)</name>
    <dbReference type="NCBI Taxonomy" id="1276538"/>
    <lineage>
        <taxon>Eukaryota</taxon>
        <taxon>Fungi</taxon>
        <taxon>Dikarya</taxon>
        <taxon>Ascomycota</taxon>
        <taxon>Pezizomycotina</taxon>
        <taxon>Dothideomycetes</taxon>
        <taxon>Dothideomycetidae</taxon>
        <taxon>Mycosphaerellales</taxon>
        <taxon>Mycosphaerellaceae</taxon>
        <taxon>Zymoseptoria</taxon>
    </lineage>
</organism>
<protein>
    <submittedName>
        <fullName evidence="1">Uncharacterized protein</fullName>
    </submittedName>
</protein>
<name>A0A1X7RE79_ZYMT9</name>
<sequence>MQLAAASFEDLVNRFILAHTNVREQLKSIMSRTPSITSGFNPVDGELAVERAVQEVFLGHIVRIEQLLEPVAASFRQVIESLAAIEKSHKSLAADLGIDWSDLKSAAAATRSLKEGSAWRYLFNSLREGFSDRPALHRQFAEFDGLVDQASIKAQSALTAITNMRDEIAMIRDFALRTDGRPGFDPVGRETASSIEPTVTKLDASIMYMAWERAEAQALQQRRVREFNRKQNSK</sequence>
<keyword evidence="2" id="KW-1185">Reference proteome</keyword>
<accession>A0A1X7RE79</accession>
<dbReference type="Proteomes" id="UP000215127">
    <property type="component" value="Chromosome 1"/>
</dbReference>
<dbReference type="EMBL" id="LT853692">
    <property type="protein sequence ID" value="SMQ45531.1"/>
    <property type="molecule type" value="Genomic_DNA"/>
</dbReference>
<dbReference type="AlphaFoldDB" id="A0A1X7RE79"/>